<dbReference type="EMBL" id="BK015840">
    <property type="protein sequence ID" value="DAE27516.1"/>
    <property type="molecule type" value="Genomic_DNA"/>
</dbReference>
<organism evidence="2">
    <name type="scientific">virus sp. ct1Uu26</name>
    <dbReference type="NCBI Taxonomy" id="2826789"/>
    <lineage>
        <taxon>Viruses</taxon>
    </lineage>
</organism>
<protein>
    <submittedName>
        <fullName evidence="2">Uncharacterized protein</fullName>
    </submittedName>
</protein>
<feature type="transmembrane region" description="Helical" evidence="1">
    <location>
        <begin position="6"/>
        <end position="27"/>
    </location>
</feature>
<name>A0A8S5R966_9VIRU</name>
<proteinExistence type="predicted"/>
<keyword evidence="1" id="KW-1133">Transmembrane helix</keyword>
<keyword evidence="1" id="KW-0812">Transmembrane</keyword>
<evidence type="ECO:0000256" key="1">
    <source>
        <dbReference type="SAM" id="Phobius"/>
    </source>
</evidence>
<accession>A0A8S5R966</accession>
<sequence>MIPSLVMVSICEYASLIATSLSLSSWLPRMRA</sequence>
<evidence type="ECO:0000313" key="2">
    <source>
        <dbReference type="EMBL" id="DAE27516.1"/>
    </source>
</evidence>
<reference evidence="2" key="1">
    <citation type="journal article" date="2021" name="Proc. Natl. Acad. Sci. U.S.A.">
        <title>A Catalog of Tens of Thousands of Viruses from Human Metagenomes Reveals Hidden Associations with Chronic Diseases.</title>
        <authorList>
            <person name="Tisza M.J."/>
            <person name="Buck C.B."/>
        </authorList>
    </citation>
    <scope>NUCLEOTIDE SEQUENCE</scope>
    <source>
        <strain evidence="2">Ct1Uu26</strain>
    </source>
</reference>
<keyword evidence="1" id="KW-0472">Membrane</keyword>